<feature type="transmembrane region" description="Helical" evidence="1">
    <location>
        <begin position="145"/>
        <end position="165"/>
    </location>
</feature>
<keyword evidence="1" id="KW-1133">Transmembrane helix</keyword>
<dbReference type="EMBL" id="LMTR01000016">
    <property type="protein sequence ID" value="KWT71801.1"/>
    <property type="molecule type" value="Genomic_DNA"/>
</dbReference>
<feature type="transmembrane region" description="Helical" evidence="1">
    <location>
        <begin position="172"/>
        <end position="189"/>
    </location>
</feature>
<feature type="transmembrane region" description="Helical" evidence="1">
    <location>
        <begin position="115"/>
        <end position="139"/>
    </location>
</feature>
<protein>
    <submittedName>
        <fullName evidence="2">Uncharacterized protein</fullName>
    </submittedName>
</protein>
<dbReference type="Proteomes" id="UP000059074">
    <property type="component" value="Unassembled WGS sequence"/>
</dbReference>
<keyword evidence="1" id="KW-0812">Transmembrane</keyword>
<comment type="caution">
    <text evidence="2">The sequence shown here is derived from an EMBL/GenBank/DDBJ whole genome shotgun (WGS) entry which is preliminary data.</text>
</comment>
<dbReference type="OrthoDB" id="7597062at2"/>
<gene>
    <name evidence="2" type="ORF">APY04_0377</name>
</gene>
<keyword evidence="3" id="KW-1185">Reference proteome</keyword>
<evidence type="ECO:0000256" key="1">
    <source>
        <dbReference type="SAM" id="Phobius"/>
    </source>
</evidence>
<feature type="transmembrane region" description="Helical" evidence="1">
    <location>
        <begin position="38"/>
        <end position="60"/>
    </location>
</feature>
<keyword evidence="1" id="KW-0472">Membrane</keyword>
<dbReference type="AlphaFoldDB" id="A0A109BMZ2"/>
<dbReference type="STRING" id="121290.APY04_0377"/>
<dbReference type="RefSeq" id="WP_068459171.1">
    <property type="nucleotide sequence ID" value="NZ_LMTR01000016.1"/>
</dbReference>
<organism evidence="2 3">
    <name type="scientific">Hyphomicrobium sulfonivorans</name>
    <dbReference type="NCBI Taxonomy" id="121290"/>
    <lineage>
        <taxon>Bacteria</taxon>
        <taxon>Pseudomonadati</taxon>
        <taxon>Pseudomonadota</taxon>
        <taxon>Alphaproteobacteria</taxon>
        <taxon>Hyphomicrobiales</taxon>
        <taxon>Hyphomicrobiaceae</taxon>
        <taxon>Hyphomicrobium</taxon>
    </lineage>
</organism>
<evidence type="ECO:0000313" key="2">
    <source>
        <dbReference type="EMBL" id="KWT71801.1"/>
    </source>
</evidence>
<evidence type="ECO:0000313" key="3">
    <source>
        <dbReference type="Proteomes" id="UP000059074"/>
    </source>
</evidence>
<accession>A0A109BMZ2</accession>
<dbReference type="PATRIC" id="fig|121290.4.peg.2106"/>
<feature type="transmembrane region" description="Helical" evidence="1">
    <location>
        <begin position="66"/>
        <end position="84"/>
    </location>
</feature>
<sequence>MQELITPAATFSFFGTLLLINGIAFLRRSWLGKRPRNLLSLIFGWFAVAAGVALFCHAWGGEVGTAYALLVFSLAAFLVIAFGFEDRSHRRQKVRDVAPEPEERPTNWRRATAKALLSIVLAGVAAIGIGVAFAVSAPMETHDRIVIGGLLVPVLWGGGMAWTLADAKLVRATLLLLLISALSYGIAFLPKALAL</sequence>
<reference evidence="2 3" key="1">
    <citation type="submission" date="2015-10" db="EMBL/GenBank/DDBJ databases">
        <title>Transcriptomic analysis of a linuron degrading triple-species bacterial consortium.</title>
        <authorList>
            <person name="Albers P."/>
        </authorList>
    </citation>
    <scope>NUCLEOTIDE SEQUENCE [LARGE SCALE GENOMIC DNA]</scope>
    <source>
        <strain evidence="2 3">WDL6</strain>
    </source>
</reference>
<name>A0A109BMZ2_HYPSL</name>
<feature type="transmembrane region" description="Helical" evidence="1">
    <location>
        <begin position="6"/>
        <end position="26"/>
    </location>
</feature>
<proteinExistence type="predicted"/>